<dbReference type="Proteomes" id="UP000220397">
    <property type="component" value="Unassembled WGS sequence"/>
</dbReference>
<dbReference type="InterPro" id="IPR004919">
    <property type="entry name" value="GmrSD_N"/>
</dbReference>
<dbReference type="PANTHER" id="PTHR39639">
    <property type="entry name" value="CHROMOSOME 16, WHOLE GENOME SHOTGUN SEQUENCE"/>
    <property type="match status" value="1"/>
</dbReference>
<dbReference type="AlphaFoldDB" id="A0A9X6Z4U8"/>
<name>A0A9X6Z4U8_BACTU</name>
<accession>A0A9X6Z4U8</accession>
<dbReference type="Pfam" id="PF03235">
    <property type="entry name" value="GmrSD_N"/>
    <property type="match status" value="1"/>
</dbReference>
<gene>
    <name evidence="2" type="ORF">CN398_09345</name>
</gene>
<evidence type="ECO:0000259" key="1">
    <source>
        <dbReference type="Pfam" id="PF03235"/>
    </source>
</evidence>
<organism evidence="2 3">
    <name type="scientific">Bacillus thuringiensis</name>
    <dbReference type="NCBI Taxonomy" id="1428"/>
    <lineage>
        <taxon>Bacteria</taxon>
        <taxon>Bacillati</taxon>
        <taxon>Bacillota</taxon>
        <taxon>Bacilli</taxon>
        <taxon>Bacillales</taxon>
        <taxon>Bacillaceae</taxon>
        <taxon>Bacillus</taxon>
        <taxon>Bacillus cereus group</taxon>
    </lineage>
</organism>
<sequence length="363" mass="41959">MTNTTTIIEQGTETKKEVRVIKCTSDMKVDFVCYDATKDEMSVAQFMERQSVFLFNDPIQRNAVWTLEKKSLLIVSILEEVSIGEIKTQTIRKSRKKYRNVLDGKQRLTTIRDYVRNRYALKDSFVQCFDSEGEEVKMDVSGMFFKDLPEQYQNRIMALILDIKSYEDLDDSKKADLFKRWNNGQALKPSQIRKAMMSYELLHAIAEMKELEFTQAGFSASGLKNDNHSDMLLKALCVLKTQNNTALDSKTIDGFLNQDAFKTEDIHELKELTNYLNESFKFMDEKHVKKSFGASKSITLIYVAKQAMQDNCSHEDFAKWIHAVFVKDYNHIGYATTSGTTKLESVKRKNVIGLEHYTKFFAK</sequence>
<protein>
    <recommendedName>
        <fullName evidence="1">GmrSD restriction endonucleases N-terminal domain-containing protein</fullName>
    </recommendedName>
</protein>
<comment type="caution">
    <text evidence="2">The sequence shown here is derived from an EMBL/GenBank/DDBJ whole genome shotgun (WGS) entry which is preliminary data.</text>
</comment>
<reference evidence="2 3" key="1">
    <citation type="submission" date="2017-09" db="EMBL/GenBank/DDBJ databases">
        <title>Large-scale bioinformatics analysis of Bacillus genomes uncovers conserved roles of natural products in bacterial physiology.</title>
        <authorList>
            <consortium name="Agbiome Team Llc"/>
            <person name="Bleich R.M."/>
            <person name="Kirk G.J."/>
            <person name="Santa Maria K.C."/>
            <person name="Allen S.E."/>
            <person name="Farag S."/>
            <person name="Shank E.A."/>
            <person name="Bowers A."/>
        </authorList>
    </citation>
    <scope>NUCLEOTIDE SEQUENCE [LARGE SCALE GENOMIC DNA]</scope>
    <source>
        <strain evidence="2 3">AFS015413</strain>
    </source>
</reference>
<evidence type="ECO:0000313" key="2">
    <source>
        <dbReference type="EMBL" id="PFB07930.1"/>
    </source>
</evidence>
<dbReference type="PANTHER" id="PTHR39639:SF1">
    <property type="entry name" value="DUF262 DOMAIN-CONTAINING PROTEIN"/>
    <property type="match status" value="1"/>
</dbReference>
<proteinExistence type="predicted"/>
<dbReference type="RefSeq" id="WP_098368796.1">
    <property type="nucleotide sequence ID" value="NZ_JARSYC010000018.1"/>
</dbReference>
<feature type="domain" description="GmrSD restriction endonucleases N-terminal" evidence="1">
    <location>
        <begin position="54"/>
        <end position="196"/>
    </location>
</feature>
<dbReference type="EMBL" id="NTUS01000026">
    <property type="protein sequence ID" value="PFB07930.1"/>
    <property type="molecule type" value="Genomic_DNA"/>
</dbReference>
<evidence type="ECO:0000313" key="3">
    <source>
        <dbReference type="Proteomes" id="UP000220397"/>
    </source>
</evidence>